<evidence type="ECO:0000256" key="5">
    <source>
        <dbReference type="ARBA" id="ARBA00023254"/>
    </source>
</evidence>
<dbReference type="Pfam" id="PF05192">
    <property type="entry name" value="MutS_III"/>
    <property type="match status" value="1"/>
</dbReference>
<dbReference type="GO" id="GO:0030983">
    <property type="term" value="F:mismatched DNA binding"/>
    <property type="evidence" value="ECO:0007669"/>
    <property type="project" value="InterPro"/>
</dbReference>
<keyword evidence="5" id="KW-0469">Meiosis</keyword>
<feature type="region of interest" description="Disordered" evidence="7">
    <location>
        <begin position="196"/>
        <end position="232"/>
    </location>
</feature>
<keyword evidence="6" id="KW-0175">Coiled coil</keyword>
<accession>R9P7P7</accession>
<comment type="similarity">
    <text evidence="1">Belongs to the DNA mismatch repair MutS family.</text>
</comment>
<dbReference type="InterPro" id="IPR000432">
    <property type="entry name" value="DNA_mismatch_repair_MutS_C"/>
</dbReference>
<dbReference type="GeneID" id="24110237"/>
<dbReference type="InterPro" id="IPR045076">
    <property type="entry name" value="MutS"/>
</dbReference>
<dbReference type="eggNOG" id="KOG0220">
    <property type="taxonomic scope" value="Eukaryota"/>
</dbReference>
<keyword evidence="10" id="KW-1185">Reference proteome</keyword>
<dbReference type="Gene3D" id="1.10.1420.10">
    <property type="match status" value="1"/>
</dbReference>
<proteinExistence type="inferred from homology"/>
<feature type="compositionally biased region" description="Low complexity" evidence="7">
    <location>
        <begin position="216"/>
        <end position="225"/>
    </location>
</feature>
<evidence type="ECO:0000256" key="4">
    <source>
        <dbReference type="ARBA" id="ARBA00023125"/>
    </source>
</evidence>
<dbReference type="GO" id="GO:0005634">
    <property type="term" value="C:nucleus"/>
    <property type="evidence" value="ECO:0007669"/>
    <property type="project" value="TreeGrafter"/>
</dbReference>
<dbReference type="GO" id="GO:0007131">
    <property type="term" value="P:reciprocal meiotic recombination"/>
    <property type="evidence" value="ECO:0007669"/>
    <property type="project" value="TreeGrafter"/>
</dbReference>
<sequence>MEPDAALRWRQPQQRAHSDENGRPSTAVSVATSASSFHIPGVRPLVPVITRDLQPMGQQLSPDASFARIFAPQTQDGNLIRHADGQQQSPPLHWLRRHGPSPRELLDTSQGVQNELDAARVPVYPSFGGSNRDPTLDWSHAHHPLTLRPTTVSADDQPRPFTASSYHRNKLVTADTTAGSYVCALIENRGTGREVGIATIERETEPRSSKRPKTYGDGSADSDGGSHAGGLGKSNKSVLIRSIEQLYDIEAKPFPRKHWNYVEDLNAKASTRAAILVAVADKFYLLSALAGLIEFYMETFNRVFTPKTLRIRYIFPEGKVLVLSRAFFAPTWPPTHIDTASNLADTILINSNTAHDLELVRNLIDSKSKDSLYGEFSIRNCTDRSGTDSAPACRRTGLLNHCVSPMGQRLLRTNILQPLTDIDAILVRQEAVAECIHSEERFHAISESFKPIKVGSIDLDKLIHTLSCPPSSGDGTRLETERKIGSVLSLRTLLRSLGPAKFLESADVDEINDAILETVDEDVLHAKGGLGSRHARMVSLSGSEVRARSSISDTELSRNLFAVRNQYAVRAQRSPLLDVARQTYRENLDDIDELKQRLEIEQLRTELDRSQIRELPEYFTNVSRAKVGKSVTMTTLALKKLNARLLDSMNEVCNMSETIIDELIEKVIGQIASLNKVSEALALLDMIVSMAIVSRANDYVRPVLGERLDIRNARHPILDRVDILGAGNSSVVTRRRCPFVPNDIYLAPGERVCLITGPNMSGKSTLLRQVALITVLAGIGCFVPASRATLPIPDALLSLLTHEDDATQNLSTFAAEMRTSAFILSVATPQSLVILDEMGRGTSPDEGCAIATAIVEDLISQKGCTVFYATHFGELVEGFQGKGGVVCQHLDVGVVQRRENVDLVFHHKLHLGPGLNTHYSLQVARMMGCFSDDFLQRARDVALTEDSTRAEKAAELDDPTKERRKVVRNLVRLLRCIEKGAPVGESLEDSSETDMGGDAQSLGGRLARLQLRAVTELEGTYED</sequence>
<reference evidence="10" key="1">
    <citation type="journal article" date="2013" name="Genome Announc.">
        <title>Draft genome sequence of the basidiomycetous yeast-like fungus Pseudozyma hubeiensis SY62, which produces an abundant amount of the biosurfactant mannosylerythritol lipids.</title>
        <authorList>
            <person name="Konishi M."/>
            <person name="Hatada Y."/>
            <person name="Horiuchi J."/>
        </authorList>
    </citation>
    <scope>NUCLEOTIDE SEQUENCE [LARGE SCALE GENOMIC DNA]</scope>
    <source>
        <strain evidence="10">SY62</strain>
    </source>
</reference>
<dbReference type="SMART" id="SM00533">
    <property type="entry name" value="MUTSd"/>
    <property type="match status" value="1"/>
</dbReference>
<evidence type="ECO:0000256" key="6">
    <source>
        <dbReference type="SAM" id="Coils"/>
    </source>
</evidence>
<keyword evidence="3" id="KW-0067">ATP-binding</keyword>
<dbReference type="PANTHER" id="PTHR11361:SF21">
    <property type="entry name" value="MUTS PROTEIN HOMOLOG 4"/>
    <property type="match status" value="1"/>
</dbReference>
<dbReference type="GO" id="GO:0006298">
    <property type="term" value="P:mismatch repair"/>
    <property type="evidence" value="ECO:0007669"/>
    <property type="project" value="InterPro"/>
</dbReference>
<dbReference type="RefSeq" id="XP_012190958.1">
    <property type="nucleotide sequence ID" value="XM_012335568.1"/>
</dbReference>
<evidence type="ECO:0000259" key="8">
    <source>
        <dbReference type="PROSITE" id="PS00486"/>
    </source>
</evidence>
<dbReference type="PANTHER" id="PTHR11361">
    <property type="entry name" value="DNA MISMATCH REPAIR PROTEIN MUTS FAMILY MEMBER"/>
    <property type="match status" value="1"/>
</dbReference>
<dbReference type="STRING" id="1305764.R9P7P7"/>
<feature type="region of interest" description="Disordered" evidence="7">
    <location>
        <begin position="1"/>
        <end position="26"/>
    </location>
</feature>
<dbReference type="InterPro" id="IPR036187">
    <property type="entry name" value="DNA_mismatch_repair_MutS_sf"/>
</dbReference>
<name>R9P7P7_PSEHS</name>
<dbReference type="OrthoDB" id="276261at2759"/>
<dbReference type="SUPFAM" id="SSF48334">
    <property type="entry name" value="DNA repair protein MutS, domain III"/>
    <property type="match status" value="1"/>
</dbReference>
<gene>
    <name evidence="9" type="ORF">PHSY_004956</name>
</gene>
<dbReference type="HOGENOM" id="CLU_002472_7_3_1"/>
<dbReference type="GO" id="GO:0005524">
    <property type="term" value="F:ATP binding"/>
    <property type="evidence" value="ECO:0007669"/>
    <property type="project" value="UniProtKB-KW"/>
</dbReference>
<feature type="domain" description="DNA mismatch repair proteins mutS family" evidence="8">
    <location>
        <begin position="831"/>
        <end position="847"/>
    </location>
</feature>
<evidence type="ECO:0000313" key="9">
    <source>
        <dbReference type="EMBL" id="GAC97371.1"/>
    </source>
</evidence>
<keyword evidence="2" id="KW-0547">Nucleotide-binding</keyword>
<protein>
    <submittedName>
        <fullName evidence="9">DNA mismatch repair protein</fullName>
    </submittedName>
</protein>
<dbReference type="Proteomes" id="UP000014071">
    <property type="component" value="Unassembled WGS sequence"/>
</dbReference>
<evidence type="ECO:0000313" key="10">
    <source>
        <dbReference type="Proteomes" id="UP000014071"/>
    </source>
</evidence>
<dbReference type="Gene3D" id="3.40.50.300">
    <property type="entry name" value="P-loop containing nucleotide triphosphate hydrolases"/>
    <property type="match status" value="1"/>
</dbReference>
<evidence type="ECO:0000256" key="2">
    <source>
        <dbReference type="ARBA" id="ARBA00022741"/>
    </source>
</evidence>
<dbReference type="SMART" id="SM00534">
    <property type="entry name" value="MUTSac"/>
    <property type="match status" value="1"/>
</dbReference>
<organism evidence="9 10">
    <name type="scientific">Pseudozyma hubeiensis (strain SY62)</name>
    <name type="common">Yeast</name>
    <dbReference type="NCBI Taxonomy" id="1305764"/>
    <lineage>
        <taxon>Eukaryota</taxon>
        <taxon>Fungi</taxon>
        <taxon>Dikarya</taxon>
        <taxon>Basidiomycota</taxon>
        <taxon>Ustilaginomycotina</taxon>
        <taxon>Ustilaginomycetes</taxon>
        <taxon>Ustilaginales</taxon>
        <taxon>Ustilaginaceae</taxon>
        <taxon>Pseudozyma</taxon>
    </lineage>
</organism>
<dbReference type="GO" id="GO:0140664">
    <property type="term" value="F:ATP-dependent DNA damage sensor activity"/>
    <property type="evidence" value="ECO:0007669"/>
    <property type="project" value="InterPro"/>
</dbReference>
<dbReference type="PROSITE" id="PS00486">
    <property type="entry name" value="DNA_MISMATCH_REPAIR_2"/>
    <property type="match status" value="1"/>
</dbReference>
<evidence type="ECO:0000256" key="1">
    <source>
        <dbReference type="ARBA" id="ARBA00006271"/>
    </source>
</evidence>
<keyword evidence="4" id="KW-0238">DNA-binding</keyword>
<dbReference type="InterPro" id="IPR027417">
    <property type="entry name" value="P-loop_NTPase"/>
</dbReference>
<dbReference type="InterPro" id="IPR007696">
    <property type="entry name" value="DNA_mismatch_repair_MutS_core"/>
</dbReference>
<dbReference type="EMBL" id="DF238809">
    <property type="protein sequence ID" value="GAC97371.1"/>
    <property type="molecule type" value="Genomic_DNA"/>
</dbReference>
<feature type="coiled-coil region" evidence="6">
    <location>
        <begin position="577"/>
        <end position="604"/>
    </location>
</feature>
<dbReference type="Pfam" id="PF00488">
    <property type="entry name" value="MutS_V"/>
    <property type="match status" value="1"/>
</dbReference>
<dbReference type="SUPFAM" id="SSF52540">
    <property type="entry name" value="P-loop containing nucleoside triphosphate hydrolases"/>
    <property type="match status" value="1"/>
</dbReference>
<evidence type="ECO:0000256" key="7">
    <source>
        <dbReference type="SAM" id="MobiDB-lite"/>
    </source>
</evidence>
<evidence type="ECO:0000256" key="3">
    <source>
        <dbReference type="ARBA" id="ARBA00022840"/>
    </source>
</evidence>
<dbReference type="AlphaFoldDB" id="R9P7P7"/>